<comment type="caution">
    <text evidence="5">The sequence shown here is derived from an EMBL/GenBank/DDBJ whole genome shotgun (WGS) entry which is preliminary data.</text>
</comment>
<dbReference type="Gene3D" id="3.30.70.330">
    <property type="match status" value="1"/>
</dbReference>
<organism evidence="5 6">
    <name type="scientific">Cerrena zonata</name>
    <dbReference type="NCBI Taxonomy" id="2478898"/>
    <lineage>
        <taxon>Eukaryota</taxon>
        <taxon>Fungi</taxon>
        <taxon>Dikarya</taxon>
        <taxon>Basidiomycota</taxon>
        <taxon>Agaricomycotina</taxon>
        <taxon>Agaricomycetes</taxon>
        <taxon>Polyporales</taxon>
        <taxon>Cerrenaceae</taxon>
        <taxon>Cerrena</taxon>
    </lineage>
</organism>
<evidence type="ECO:0000256" key="2">
    <source>
        <dbReference type="PROSITE-ProRule" id="PRU00176"/>
    </source>
</evidence>
<feature type="compositionally biased region" description="Low complexity" evidence="3">
    <location>
        <begin position="550"/>
        <end position="566"/>
    </location>
</feature>
<feature type="compositionally biased region" description="Basic and acidic residues" evidence="3">
    <location>
        <begin position="355"/>
        <end position="378"/>
    </location>
</feature>
<dbReference type="PROSITE" id="PS50102">
    <property type="entry name" value="RRM"/>
    <property type="match status" value="1"/>
</dbReference>
<feature type="region of interest" description="Disordered" evidence="3">
    <location>
        <begin position="413"/>
        <end position="432"/>
    </location>
</feature>
<dbReference type="InterPro" id="IPR012677">
    <property type="entry name" value="Nucleotide-bd_a/b_plait_sf"/>
</dbReference>
<dbReference type="InterPro" id="IPR000504">
    <property type="entry name" value="RRM_dom"/>
</dbReference>
<feature type="region of interest" description="Disordered" evidence="3">
    <location>
        <begin position="533"/>
        <end position="599"/>
    </location>
</feature>
<dbReference type="PANTHER" id="PTHR14398:SF0">
    <property type="entry name" value="ZINC FINGER PROTEIN SWM"/>
    <property type="match status" value="1"/>
</dbReference>
<dbReference type="EMBL" id="JASBNA010000002">
    <property type="protein sequence ID" value="KAK7694450.1"/>
    <property type="molecule type" value="Genomic_DNA"/>
</dbReference>
<feature type="region of interest" description="Disordered" evidence="3">
    <location>
        <begin position="331"/>
        <end position="398"/>
    </location>
</feature>
<dbReference type="PANTHER" id="PTHR14398">
    <property type="entry name" value="RNA RECOGNITION RRM/RNP DOMAIN"/>
    <property type="match status" value="1"/>
</dbReference>
<dbReference type="GO" id="GO:0005634">
    <property type="term" value="C:nucleus"/>
    <property type="evidence" value="ECO:0007669"/>
    <property type="project" value="TreeGrafter"/>
</dbReference>
<protein>
    <recommendedName>
        <fullName evidence="4">RRM domain-containing protein</fullName>
    </recommendedName>
</protein>
<dbReference type="InterPro" id="IPR035979">
    <property type="entry name" value="RBD_domain_sf"/>
</dbReference>
<feature type="region of interest" description="Disordered" evidence="3">
    <location>
        <begin position="251"/>
        <end position="286"/>
    </location>
</feature>
<dbReference type="SUPFAM" id="SSF54928">
    <property type="entry name" value="RNA-binding domain, RBD"/>
    <property type="match status" value="1"/>
</dbReference>
<dbReference type="CDD" id="cd12257">
    <property type="entry name" value="RRM1_RBM26_like"/>
    <property type="match status" value="1"/>
</dbReference>
<feature type="domain" description="RRM" evidence="4">
    <location>
        <begin position="157"/>
        <end position="229"/>
    </location>
</feature>
<feature type="region of interest" description="Disordered" evidence="3">
    <location>
        <begin position="30"/>
        <end position="68"/>
    </location>
</feature>
<keyword evidence="1 2" id="KW-0694">RNA-binding</keyword>
<proteinExistence type="predicted"/>
<evidence type="ECO:0000259" key="4">
    <source>
        <dbReference type="PROSITE" id="PS50102"/>
    </source>
</evidence>
<evidence type="ECO:0000313" key="5">
    <source>
        <dbReference type="EMBL" id="KAK7694450.1"/>
    </source>
</evidence>
<keyword evidence="6" id="KW-1185">Reference proteome</keyword>
<feature type="compositionally biased region" description="Low complexity" evidence="3">
    <location>
        <begin position="333"/>
        <end position="354"/>
    </location>
</feature>
<dbReference type="Proteomes" id="UP001385951">
    <property type="component" value="Unassembled WGS sequence"/>
</dbReference>
<evidence type="ECO:0000256" key="3">
    <source>
        <dbReference type="SAM" id="MobiDB-lite"/>
    </source>
</evidence>
<feature type="compositionally biased region" description="Low complexity" evidence="3">
    <location>
        <begin position="413"/>
        <end position="426"/>
    </location>
</feature>
<name>A0AAW0GXF9_9APHY</name>
<reference evidence="5 6" key="1">
    <citation type="submission" date="2022-09" db="EMBL/GenBank/DDBJ databases">
        <authorList>
            <person name="Palmer J.M."/>
        </authorList>
    </citation>
    <scope>NUCLEOTIDE SEQUENCE [LARGE SCALE GENOMIC DNA]</scope>
    <source>
        <strain evidence="5 6">DSM 7382</strain>
    </source>
</reference>
<evidence type="ECO:0000256" key="1">
    <source>
        <dbReference type="ARBA" id="ARBA00022884"/>
    </source>
</evidence>
<sequence length="599" mass="63858">MPMMNGNMPYGMPGAPNVAYDPHERILLPGGSMGVGTGRPQQQRAPLLPRHGEAGSAMSRKPGELPHIQDLTPEIPPEERLQQQQQQNVQGGEGYGMANPSMNPPDGMMPMPMAGDVDMAGPSMPPQRGGFRGHRGGGRGTFGGDAASFRPQKRNDKTLVVEKIPEEKLSLGSVNDWFKKFGTVTNVAVDAVGGKALVSFSTHDEAHAAWKSEDAVFGNRFVKVFWHRPKEGHGHMGTRMLAASAPLVANFSKDPSESAPAPSGPSTSSAAPTTSVRKHSTPSAASALAAKQHLLEQQIAEQKALMAKLGTASPEEKKDIMIRLRKLNEEMKAPTPSAPSKSQSPSPATPSAQKSSRDSTPRIDESKRKELLDKELELHNAVNGTGESEESTEELQAKLARLKAEAASMGLADSTAAESSHHATSGYRGGYRGRGRGARSYYRGAMRGGPPRGSMKLDNRPKKLLVKGVNEAQVQAVRDWYETTGQLDTLETVDGGDLVVSFKSRSAAEQGLSKGSSIATVGPVQISWYTSQHTNGTTIPKTPAAPGPIEPSTSTTSKSSETESITHVTEPLDDIPMQPSQEEEVGARGWGDDDGFGML</sequence>
<feature type="compositionally biased region" description="Low complexity" evidence="3">
    <location>
        <begin position="257"/>
        <end position="275"/>
    </location>
</feature>
<dbReference type="InterPro" id="IPR045137">
    <property type="entry name" value="RBM26/27"/>
</dbReference>
<accession>A0AAW0GXF9</accession>
<evidence type="ECO:0000313" key="6">
    <source>
        <dbReference type="Proteomes" id="UP001385951"/>
    </source>
</evidence>
<gene>
    <name evidence="5" type="ORF">QCA50_001636</name>
</gene>
<dbReference type="GO" id="GO:0003723">
    <property type="term" value="F:RNA binding"/>
    <property type="evidence" value="ECO:0007669"/>
    <property type="project" value="UniProtKB-UniRule"/>
</dbReference>
<dbReference type="AlphaFoldDB" id="A0AAW0GXF9"/>